<feature type="region of interest" description="Disordered" evidence="1">
    <location>
        <begin position="187"/>
        <end position="359"/>
    </location>
</feature>
<sequence>MARTDDATKIDSDEGRTEALHALLSSLSPGSSTGADGETLTTNQVRRISDKLGEILGAVPESGVGARRNEKGELVNEEGLPIIDINEPVTAADYAFRPDPNSDFDDPDLLPLWTLSEEEKGRRKAERERILDLLEEEEDAQQARDAENTRKRLEQELQRRKEATKEEVDKLKKARELQKKLGKALIRSVVESRDQADKEKVEQEEQDRLTAAARPLKPKKSVSFADTSPEEISPPDSDAKNKGVDWGDVAPGTLRKAGPSNCRADRPVMKMHVVERRPSGLRSPGPPARDSDDESDPESYGAQYTDDDEDYDHYHPRSDEETSTSHRMQSPPPESVDSEEDHLADEEPSEWTDEDFDTARHQREVALEYYEKRKTVGAEVASAMRAHDHGDGDWDQPEVPLEATLASDPPKPSLSRFSIERHIHPPPNTGMLASHSLGAAVLPLASAASLQRAVRLGKFEDGKLVGGAEGESEDEGTAVDESAQQLLEAILRGEVTNVGPQSSSASTRIVPTNTAETTQPSVPAQEPSTLTARPNASKVSKFKLALQQPHTMTGQISPGLSSTTATPTNGLERSSPKPYAKNDSHSDPTQGTSSLHPLPKLSSTRSISSDSLPSAGNASRQMPSMIVESPSFRPPRVPNTSGSSSSPGQPRSLGFQSVVLEVPSFQPPSVSSSPLSSSSTAVATPVSAAPSPSIATPSLLTPKVPTPVRAGVVERKPPSFVDTVVRETTASIPGPVIDGPERKPKVSRFKAQRS</sequence>
<feature type="compositionally biased region" description="Polar residues" evidence="1">
    <location>
        <begin position="498"/>
        <end position="535"/>
    </location>
</feature>
<feature type="compositionally biased region" description="Basic and acidic residues" evidence="1">
    <location>
        <begin position="263"/>
        <end position="278"/>
    </location>
</feature>
<evidence type="ECO:0008006" key="4">
    <source>
        <dbReference type="Google" id="ProtNLM"/>
    </source>
</evidence>
<feature type="compositionally biased region" description="Low complexity" evidence="1">
    <location>
        <begin position="23"/>
        <end position="32"/>
    </location>
</feature>
<dbReference type="EMBL" id="KN840440">
    <property type="protein sequence ID" value="KIP12251.1"/>
    <property type="molecule type" value="Genomic_DNA"/>
</dbReference>
<feature type="compositionally biased region" description="Acidic residues" evidence="1">
    <location>
        <begin position="336"/>
        <end position="356"/>
    </location>
</feature>
<dbReference type="OrthoDB" id="21413at2759"/>
<feature type="compositionally biased region" description="Low complexity" evidence="1">
    <location>
        <begin position="602"/>
        <end position="614"/>
    </location>
</feature>
<gene>
    <name evidence="2" type="ORF">PHLGIDRAFT_124164</name>
</gene>
<accession>A0A0C3S770</accession>
<evidence type="ECO:0000313" key="2">
    <source>
        <dbReference type="EMBL" id="KIP12251.1"/>
    </source>
</evidence>
<dbReference type="HOGENOM" id="CLU_027151_0_0_1"/>
<keyword evidence="3" id="KW-1185">Reference proteome</keyword>
<dbReference type="STRING" id="745531.A0A0C3S770"/>
<feature type="compositionally biased region" description="Low complexity" evidence="1">
    <location>
        <begin position="667"/>
        <end position="702"/>
    </location>
</feature>
<dbReference type="AlphaFoldDB" id="A0A0C3S770"/>
<organism evidence="2 3">
    <name type="scientific">Phlebiopsis gigantea (strain 11061_1 CR5-6)</name>
    <name type="common">White-rot fungus</name>
    <name type="synonym">Peniophora gigantea</name>
    <dbReference type="NCBI Taxonomy" id="745531"/>
    <lineage>
        <taxon>Eukaryota</taxon>
        <taxon>Fungi</taxon>
        <taxon>Dikarya</taxon>
        <taxon>Basidiomycota</taxon>
        <taxon>Agaricomycotina</taxon>
        <taxon>Agaricomycetes</taxon>
        <taxon>Polyporales</taxon>
        <taxon>Phanerochaetaceae</taxon>
        <taxon>Phlebiopsis</taxon>
    </lineage>
</organism>
<feature type="region of interest" description="Disordered" evidence="1">
    <location>
        <begin position="551"/>
        <end position="704"/>
    </location>
</feature>
<evidence type="ECO:0000256" key="1">
    <source>
        <dbReference type="SAM" id="MobiDB-lite"/>
    </source>
</evidence>
<feature type="compositionally biased region" description="Low complexity" evidence="1">
    <location>
        <begin position="641"/>
        <end position="652"/>
    </location>
</feature>
<reference evidence="2 3" key="1">
    <citation type="journal article" date="2014" name="PLoS Genet.">
        <title>Analysis of the Phlebiopsis gigantea genome, transcriptome and secretome provides insight into its pioneer colonization strategies of wood.</title>
        <authorList>
            <person name="Hori C."/>
            <person name="Ishida T."/>
            <person name="Igarashi K."/>
            <person name="Samejima M."/>
            <person name="Suzuki H."/>
            <person name="Master E."/>
            <person name="Ferreira P."/>
            <person name="Ruiz-Duenas F.J."/>
            <person name="Held B."/>
            <person name="Canessa P."/>
            <person name="Larrondo L.F."/>
            <person name="Schmoll M."/>
            <person name="Druzhinina I.S."/>
            <person name="Kubicek C.P."/>
            <person name="Gaskell J.A."/>
            <person name="Kersten P."/>
            <person name="St John F."/>
            <person name="Glasner J."/>
            <person name="Sabat G."/>
            <person name="Splinter BonDurant S."/>
            <person name="Syed K."/>
            <person name="Yadav J."/>
            <person name="Mgbeahuruike A.C."/>
            <person name="Kovalchuk A."/>
            <person name="Asiegbu F.O."/>
            <person name="Lackner G."/>
            <person name="Hoffmeister D."/>
            <person name="Rencoret J."/>
            <person name="Gutierrez A."/>
            <person name="Sun H."/>
            <person name="Lindquist E."/>
            <person name="Barry K."/>
            <person name="Riley R."/>
            <person name="Grigoriev I.V."/>
            <person name="Henrissat B."/>
            <person name="Kues U."/>
            <person name="Berka R.M."/>
            <person name="Martinez A.T."/>
            <person name="Covert S.F."/>
            <person name="Blanchette R.A."/>
            <person name="Cullen D."/>
        </authorList>
    </citation>
    <scope>NUCLEOTIDE SEQUENCE [LARGE SCALE GENOMIC DNA]</scope>
    <source>
        <strain evidence="2 3">11061_1 CR5-6</strain>
    </source>
</reference>
<proteinExistence type="predicted"/>
<feature type="compositionally biased region" description="Polar residues" evidence="1">
    <location>
        <begin position="551"/>
        <end position="572"/>
    </location>
</feature>
<feature type="compositionally biased region" description="Basic and acidic residues" evidence="1">
    <location>
        <begin position="141"/>
        <end position="173"/>
    </location>
</feature>
<protein>
    <recommendedName>
        <fullName evidence="4">DUF3835 domain-containing protein</fullName>
    </recommendedName>
</protein>
<name>A0A0C3S770_PHLG1</name>
<feature type="region of interest" description="Disordered" evidence="1">
    <location>
        <begin position="731"/>
        <end position="754"/>
    </location>
</feature>
<feature type="region of interest" description="Disordered" evidence="1">
    <location>
        <begin position="22"/>
        <end position="42"/>
    </location>
</feature>
<evidence type="ECO:0000313" key="3">
    <source>
        <dbReference type="Proteomes" id="UP000053257"/>
    </source>
</evidence>
<feature type="compositionally biased region" description="Basic and acidic residues" evidence="1">
    <location>
        <begin position="190"/>
        <end position="208"/>
    </location>
</feature>
<dbReference type="Proteomes" id="UP000053257">
    <property type="component" value="Unassembled WGS sequence"/>
</dbReference>
<feature type="compositionally biased region" description="Basic and acidic residues" evidence="1">
    <location>
        <begin position="312"/>
        <end position="324"/>
    </location>
</feature>
<feature type="compositionally biased region" description="Basic residues" evidence="1">
    <location>
        <begin position="745"/>
        <end position="754"/>
    </location>
</feature>
<feature type="region of interest" description="Disordered" evidence="1">
    <location>
        <begin position="494"/>
        <end position="535"/>
    </location>
</feature>
<feature type="region of interest" description="Disordered" evidence="1">
    <location>
        <begin position="133"/>
        <end position="173"/>
    </location>
</feature>